<dbReference type="RefSeq" id="XP_018034019.1">
    <property type="nucleotide sequence ID" value="XM_018187675.1"/>
</dbReference>
<sequence length="542" mass="62507">MPTLADVPAATARDVGLLVTKASFRSLASELASMIAEAMQTNEETGEPECILSTNDLCNLRLVNRQTAAYVQRTFAVRFFRHRKHLLSEHGLNALIRIARHSVFSTYVQKLSLGPERMSKLILPPALEPAGVIKTPYIIAQSQSQSSDAEASYISLHGKKMHDAWSLWYRVRIGEQEAFHNSDRGTLLLKETLRHFTDLRVISIESYPGTNTDRGYDGPWSNWTLPWGANTLVRELDSIITPHRVDARRLFYDVDPDIVNWHLNPILEALEVIKGRPNWRMEFYLNSGEKYVQAGSPFNIDSLWWQACKGRVQHVHLHRSIQTMEKVYDRANWLTKLLESCGRCVEEMSCQNTFYWSKIVCNAPLPALRRLNIHHATVQDMYFDTFLERHAECLESINLSRVGLSIIDLRQVHEDMYPTVVLQAAKYEREDASWRRKFKLMLKLVQLRSIQLEHLTWVHGSLGFSHKRIPQVVGSTDYGRWKTTVMAEGEDIKTLLNQAIRDDKITLVWYEEDWVWEVVFLEEKESVKMAVMESLLVRSVVG</sequence>
<proteinExistence type="predicted"/>
<reference evidence="1 2" key="1">
    <citation type="submission" date="2016-05" db="EMBL/GenBank/DDBJ databases">
        <title>Comparative analysis of secretome profiles of manganese(II)-oxidizing ascomycete fungi.</title>
        <authorList>
            <consortium name="DOE Joint Genome Institute"/>
            <person name="Zeiner C.A."/>
            <person name="Purvine S.O."/>
            <person name="Zink E.M."/>
            <person name="Wu S."/>
            <person name="Pasa-Tolic L."/>
            <person name="Chaput D.L."/>
            <person name="Haridas S."/>
            <person name="Grigoriev I.V."/>
            <person name="Santelli C.M."/>
            <person name="Hansel C.M."/>
        </authorList>
    </citation>
    <scope>NUCLEOTIDE SEQUENCE [LARGE SCALE GENOMIC DNA]</scope>
    <source>
        <strain evidence="1 2">AP3s5-JAC2a</strain>
    </source>
</reference>
<dbReference type="GeneID" id="28771161"/>
<organism evidence="1 2">
    <name type="scientific">Paraphaeosphaeria sporulosa</name>
    <dbReference type="NCBI Taxonomy" id="1460663"/>
    <lineage>
        <taxon>Eukaryota</taxon>
        <taxon>Fungi</taxon>
        <taxon>Dikarya</taxon>
        <taxon>Ascomycota</taxon>
        <taxon>Pezizomycotina</taxon>
        <taxon>Dothideomycetes</taxon>
        <taxon>Pleosporomycetidae</taxon>
        <taxon>Pleosporales</taxon>
        <taxon>Massarineae</taxon>
        <taxon>Didymosphaeriaceae</taxon>
        <taxon>Paraphaeosphaeria</taxon>
    </lineage>
</organism>
<accession>A0A177C7C6</accession>
<dbReference type="InParanoid" id="A0A177C7C6"/>
<name>A0A177C7C6_9PLEO</name>
<dbReference type="Proteomes" id="UP000077069">
    <property type="component" value="Unassembled WGS sequence"/>
</dbReference>
<dbReference type="EMBL" id="KV441554">
    <property type="protein sequence ID" value="OAG03654.1"/>
    <property type="molecule type" value="Genomic_DNA"/>
</dbReference>
<dbReference type="AlphaFoldDB" id="A0A177C7C6"/>
<dbReference type="OrthoDB" id="3945200at2759"/>
<keyword evidence="2" id="KW-1185">Reference proteome</keyword>
<evidence type="ECO:0000313" key="1">
    <source>
        <dbReference type="EMBL" id="OAG03654.1"/>
    </source>
</evidence>
<gene>
    <name evidence="1" type="ORF">CC84DRAFT_862419</name>
</gene>
<evidence type="ECO:0000313" key="2">
    <source>
        <dbReference type="Proteomes" id="UP000077069"/>
    </source>
</evidence>
<protein>
    <submittedName>
        <fullName evidence="1">Uncharacterized protein</fullName>
    </submittedName>
</protein>